<organism evidence="2 3">
    <name type="scientific">Mycena albidolilacea</name>
    <dbReference type="NCBI Taxonomy" id="1033008"/>
    <lineage>
        <taxon>Eukaryota</taxon>
        <taxon>Fungi</taxon>
        <taxon>Dikarya</taxon>
        <taxon>Basidiomycota</taxon>
        <taxon>Agaricomycotina</taxon>
        <taxon>Agaricomycetes</taxon>
        <taxon>Agaricomycetidae</taxon>
        <taxon>Agaricales</taxon>
        <taxon>Marasmiineae</taxon>
        <taxon>Mycenaceae</taxon>
        <taxon>Mycena</taxon>
    </lineage>
</organism>
<comment type="caution">
    <text evidence="2">The sequence shown here is derived from an EMBL/GenBank/DDBJ whole genome shotgun (WGS) entry which is preliminary data.</text>
</comment>
<dbReference type="InterPro" id="IPR001810">
    <property type="entry name" value="F-box_dom"/>
</dbReference>
<evidence type="ECO:0000259" key="1">
    <source>
        <dbReference type="Pfam" id="PF12937"/>
    </source>
</evidence>
<feature type="domain" description="F-box" evidence="1">
    <location>
        <begin position="30"/>
        <end position="81"/>
    </location>
</feature>
<proteinExistence type="predicted"/>
<name>A0AAD7EAW6_9AGAR</name>
<evidence type="ECO:0000313" key="2">
    <source>
        <dbReference type="EMBL" id="KAJ7307751.1"/>
    </source>
</evidence>
<dbReference type="Pfam" id="PF12937">
    <property type="entry name" value="F-box-like"/>
    <property type="match status" value="1"/>
</dbReference>
<feature type="non-terminal residue" evidence="2">
    <location>
        <position position="129"/>
    </location>
</feature>
<evidence type="ECO:0000313" key="3">
    <source>
        <dbReference type="Proteomes" id="UP001218218"/>
    </source>
</evidence>
<feature type="non-terminal residue" evidence="2">
    <location>
        <position position="1"/>
    </location>
</feature>
<dbReference type="AlphaFoldDB" id="A0AAD7EAW6"/>
<dbReference type="EMBL" id="JARIHO010000087">
    <property type="protein sequence ID" value="KAJ7307751.1"/>
    <property type="molecule type" value="Genomic_DNA"/>
</dbReference>
<dbReference type="Gene3D" id="1.20.1280.50">
    <property type="match status" value="1"/>
</dbReference>
<protein>
    <recommendedName>
        <fullName evidence="1">F-box domain-containing protein</fullName>
    </recommendedName>
</protein>
<dbReference type="SUPFAM" id="SSF81383">
    <property type="entry name" value="F-box domain"/>
    <property type="match status" value="1"/>
</dbReference>
<gene>
    <name evidence="2" type="ORF">DFH08DRAFT_1051278</name>
</gene>
<reference evidence="2" key="1">
    <citation type="submission" date="2023-03" db="EMBL/GenBank/DDBJ databases">
        <title>Massive genome expansion in bonnet fungi (Mycena s.s.) driven by repeated elements and novel gene families across ecological guilds.</title>
        <authorList>
            <consortium name="Lawrence Berkeley National Laboratory"/>
            <person name="Harder C.B."/>
            <person name="Miyauchi S."/>
            <person name="Viragh M."/>
            <person name="Kuo A."/>
            <person name="Thoen E."/>
            <person name="Andreopoulos B."/>
            <person name="Lu D."/>
            <person name="Skrede I."/>
            <person name="Drula E."/>
            <person name="Henrissat B."/>
            <person name="Morin E."/>
            <person name="Kohler A."/>
            <person name="Barry K."/>
            <person name="LaButti K."/>
            <person name="Morin E."/>
            <person name="Salamov A."/>
            <person name="Lipzen A."/>
            <person name="Mereny Z."/>
            <person name="Hegedus B."/>
            <person name="Baldrian P."/>
            <person name="Stursova M."/>
            <person name="Weitz H."/>
            <person name="Taylor A."/>
            <person name="Grigoriev I.V."/>
            <person name="Nagy L.G."/>
            <person name="Martin F."/>
            <person name="Kauserud H."/>
        </authorList>
    </citation>
    <scope>NUCLEOTIDE SEQUENCE</scope>
    <source>
        <strain evidence="2">CBHHK002</strain>
    </source>
</reference>
<accession>A0AAD7EAW6</accession>
<dbReference type="Proteomes" id="UP001218218">
    <property type="component" value="Unassembled WGS sequence"/>
</dbReference>
<keyword evidence="3" id="KW-1185">Reference proteome</keyword>
<sequence length="129" mass="14742">QEEIHRKITWYYDQIAILKVEANSHSPVFALPTEILSKIFASYAFESGPTFDLRWTKVMFVCRRWHDIALAEPKLWATIVISSSMKLASLDLILSRSGVAPLSIRITSSGPEIAPSRLLQHSKRFRELD</sequence>
<dbReference type="InterPro" id="IPR036047">
    <property type="entry name" value="F-box-like_dom_sf"/>
</dbReference>